<dbReference type="PANTHER" id="PTHR21339">
    <property type="entry name" value="RADICAL S-ADENOSYL METHIONINE DOMAIN-CONTAINING PROTEIN 2"/>
    <property type="match status" value="1"/>
</dbReference>
<dbReference type="GO" id="GO:0046872">
    <property type="term" value="F:metal ion binding"/>
    <property type="evidence" value="ECO:0007669"/>
    <property type="project" value="UniProtKB-KW"/>
</dbReference>
<feature type="domain" description="Radical SAM core" evidence="9">
    <location>
        <begin position="13"/>
        <end position="237"/>
    </location>
</feature>
<dbReference type="PATRIC" id="fig|1286631.3.peg.4020"/>
<comment type="cofactor">
    <cofactor evidence="1">
        <name>[4Fe-4S] cluster</name>
        <dbReference type="ChEBI" id="CHEBI:49883"/>
    </cofactor>
</comment>
<keyword evidence="11" id="KW-1185">Reference proteome</keyword>
<evidence type="ECO:0000256" key="1">
    <source>
        <dbReference type="ARBA" id="ARBA00001966"/>
    </source>
</evidence>
<dbReference type="eggNOG" id="COG0535">
    <property type="taxonomic scope" value="Bacteria"/>
</dbReference>
<dbReference type="SFLD" id="SFLDS00029">
    <property type="entry name" value="Radical_SAM"/>
    <property type="match status" value="1"/>
</dbReference>
<proteinExistence type="predicted"/>
<evidence type="ECO:0000256" key="5">
    <source>
        <dbReference type="ARBA" id="ARBA00023004"/>
    </source>
</evidence>
<dbReference type="EMBL" id="AZRA01000166">
    <property type="protein sequence ID" value="KDB50279.1"/>
    <property type="molecule type" value="Genomic_DNA"/>
</dbReference>
<evidence type="ECO:0000313" key="11">
    <source>
        <dbReference type="Proteomes" id="UP000026714"/>
    </source>
</evidence>
<keyword evidence="2" id="KW-0004">4Fe-4S</keyword>
<dbReference type="GO" id="GO:0051607">
    <property type="term" value="P:defense response to virus"/>
    <property type="evidence" value="ECO:0007669"/>
    <property type="project" value="UniProtKB-KW"/>
</dbReference>
<gene>
    <name evidence="10" type="ORF">X805_41310</name>
</gene>
<dbReference type="PROSITE" id="PS51918">
    <property type="entry name" value="RADICAL_SAM"/>
    <property type="match status" value="1"/>
</dbReference>
<evidence type="ECO:0000256" key="4">
    <source>
        <dbReference type="ARBA" id="ARBA00022723"/>
    </source>
</evidence>
<dbReference type="InterPro" id="IPR007197">
    <property type="entry name" value="rSAM"/>
</dbReference>
<dbReference type="InterPro" id="IPR013785">
    <property type="entry name" value="Aldolase_TIM"/>
</dbReference>
<evidence type="ECO:0000259" key="9">
    <source>
        <dbReference type="PROSITE" id="PS51918"/>
    </source>
</evidence>
<dbReference type="RefSeq" id="WP_037486266.1">
    <property type="nucleotide sequence ID" value="NZ_AZRA01000166.1"/>
</dbReference>
<evidence type="ECO:0000256" key="6">
    <source>
        <dbReference type="ARBA" id="ARBA00023014"/>
    </source>
</evidence>
<evidence type="ECO:0000313" key="10">
    <source>
        <dbReference type="EMBL" id="KDB50279.1"/>
    </source>
</evidence>
<organism evidence="10 11">
    <name type="scientific">Sphaerotilus natans subsp. natans DSM 6575</name>
    <dbReference type="NCBI Taxonomy" id="1286631"/>
    <lineage>
        <taxon>Bacteria</taxon>
        <taxon>Pseudomonadati</taxon>
        <taxon>Pseudomonadota</taxon>
        <taxon>Betaproteobacteria</taxon>
        <taxon>Burkholderiales</taxon>
        <taxon>Sphaerotilaceae</taxon>
        <taxon>Sphaerotilus</taxon>
    </lineage>
</organism>
<comment type="caution">
    <text evidence="10">The sequence shown here is derived from an EMBL/GenBank/DDBJ whole genome shotgun (WGS) entry which is preliminary data.</text>
</comment>
<keyword evidence="6" id="KW-0411">Iron-sulfur</keyword>
<reference evidence="10 11" key="1">
    <citation type="journal article" date="2014" name="FEMS Microbiol. Ecol.">
        <title>Sphaerotilus natans encrusted with nanoball-shaped Fe(III) oxide minerals formed by nitrate-reducing mixotrophic Fe(II) oxidation.</title>
        <authorList>
            <person name="Park S."/>
            <person name="Kim D.H."/>
            <person name="Lee J.H."/>
            <person name="Hur H.G."/>
        </authorList>
    </citation>
    <scope>NUCLEOTIDE SEQUENCE [LARGE SCALE GENOMIC DNA]</scope>
    <source>
        <strain evidence="10 11">DSM 6575</strain>
    </source>
</reference>
<keyword evidence="5" id="KW-0408">Iron</keyword>
<protein>
    <recommendedName>
        <fullName evidence="8">S-adenosylmethionine-dependent nucleotide dehydratase</fullName>
    </recommendedName>
</protein>
<sequence>MRQSHERNASRDAHSPIVINWHVTENCNYQCGYCYAKWSGLDRKDLIRDPDATTALLQSLHAHFVSAGGGPRPRLNFAGGEPLLHGRRLISAMRLARSIGFDVSIITNGSLLNERLVADLAPELSLLGLSIDAVAPTPLAAIGRENRRARQIDLAALAGHVDQARRINPALMLKINTVVCSANWQEDLSGAISGLAPTRWKVLRMLPVVNRNLEVSDMQFRAFIDRHASLEHVISIEGNDDMVGSYIMVDPSGRFFQNRAGASGYDYSPPILEVGAGDAFARIGWSAVKFAGRYARTLSVVPA</sequence>
<dbReference type="SFLD" id="SFLDG01067">
    <property type="entry name" value="SPASM/twitch_domain_containing"/>
    <property type="match status" value="1"/>
</dbReference>
<dbReference type="AlphaFoldDB" id="A0A059KGC1"/>
<dbReference type="PANTHER" id="PTHR21339:SF0">
    <property type="entry name" value="S-ADENOSYLMETHIONINE-DEPENDENT NUCLEOTIDE DEHYDRATASE RSAD2"/>
    <property type="match status" value="1"/>
</dbReference>
<dbReference type="GO" id="GO:0003824">
    <property type="term" value="F:catalytic activity"/>
    <property type="evidence" value="ECO:0007669"/>
    <property type="project" value="InterPro"/>
</dbReference>
<name>A0A059KGC1_9BURK</name>
<evidence type="ECO:0000256" key="2">
    <source>
        <dbReference type="ARBA" id="ARBA00022485"/>
    </source>
</evidence>
<dbReference type="CDD" id="cd01335">
    <property type="entry name" value="Radical_SAM"/>
    <property type="match status" value="1"/>
</dbReference>
<dbReference type="Pfam" id="PF04055">
    <property type="entry name" value="Radical_SAM"/>
    <property type="match status" value="1"/>
</dbReference>
<dbReference type="GO" id="GO:0051539">
    <property type="term" value="F:4 iron, 4 sulfur cluster binding"/>
    <property type="evidence" value="ECO:0007669"/>
    <property type="project" value="UniProtKB-KW"/>
</dbReference>
<accession>A0A059KGC1</accession>
<dbReference type="SFLD" id="SFLDG01088">
    <property type="entry name" value="antiviral_proteins"/>
    <property type="match status" value="1"/>
</dbReference>
<keyword evidence="3" id="KW-0949">S-adenosyl-L-methionine</keyword>
<dbReference type="InterPro" id="IPR058240">
    <property type="entry name" value="rSAM_sf"/>
</dbReference>
<evidence type="ECO:0000256" key="3">
    <source>
        <dbReference type="ARBA" id="ARBA00022691"/>
    </source>
</evidence>
<keyword evidence="4" id="KW-0479">Metal-binding</keyword>
<keyword evidence="7" id="KW-0051">Antiviral defense</keyword>
<dbReference type="Gene3D" id="3.20.20.70">
    <property type="entry name" value="Aldolase class I"/>
    <property type="match status" value="1"/>
</dbReference>
<dbReference type="NCBIfam" id="NF038283">
    <property type="entry name" value="viperin_w_prok"/>
    <property type="match status" value="1"/>
</dbReference>
<dbReference type="InterPro" id="IPR051196">
    <property type="entry name" value="RSAD2/Viperin_antiviral"/>
</dbReference>
<evidence type="ECO:0000256" key="7">
    <source>
        <dbReference type="ARBA" id="ARBA00023118"/>
    </source>
</evidence>
<dbReference type="Proteomes" id="UP000026714">
    <property type="component" value="Unassembled WGS sequence"/>
</dbReference>
<dbReference type="SUPFAM" id="SSF102114">
    <property type="entry name" value="Radical SAM enzymes"/>
    <property type="match status" value="1"/>
</dbReference>
<evidence type="ECO:0000256" key="8">
    <source>
        <dbReference type="ARBA" id="ARBA00039667"/>
    </source>
</evidence>